<evidence type="ECO:0000259" key="1">
    <source>
        <dbReference type="Pfam" id="PF19493"/>
    </source>
</evidence>
<gene>
    <name evidence="2" type="ORF">Adu01nite_23240</name>
</gene>
<comment type="caution">
    <text evidence="2">The sequence shown here is derived from an EMBL/GenBank/DDBJ whole genome shotgun (WGS) entry which is preliminary data.</text>
</comment>
<name>A0ABQ3YUF6_9ACTN</name>
<dbReference type="Pfam" id="PF19493">
    <property type="entry name" value="Trypco1"/>
    <property type="match status" value="1"/>
</dbReference>
<dbReference type="InterPro" id="IPR045794">
    <property type="entry name" value="Trypco1"/>
</dbReference>
<protein>
    <recommendedName>
        <fullName evidence="1">Trypsin-co-occurring domain-containing protein</fullName>
    </recommendedName>
</protein>
<proteinExistence type="predicted"/>
<feature type="domain" description="Trypsin-co-occurring" evidence="1">
    <location>
        <begin position="7"/>
        <end position="99"/>
    </location>
</feature>
<dbReference type="RefSeq" id="WP_203726568.1">
    <property type="nucleotide sequence ID" value="NZ_BAAATX010000003.1"/>
</dbReference>
<sequence length="114" mass="11806">MSEVIEVQLPTGQIILARVDDDGPADVGAHDARWKLAMDDLQATVEGVTETVAAALERVRPDAVSLEFGLELSVKTGKLTSILAEGSGKASLKLTLSWNAGNQAAGSSSDGDEA</sequence>
<evidence type="ECO:0000313" key="3">
    <source>
        <dbReference type="Proteomes" id="UP000637628"/>
    </source>
</evidence>
<organism evidence="2 3">
    <name type="scientific">Paractinoplanes durhamensis</name>
    <dbReference type="NCBI Taxonomy" id="113563"/>
    <lineage>
        <taxon>Bacteria</taxon>
        <taxon>Bacillati</taxon>
        <taxon>Actinomycetota</taxon>
        <taxon>Actinomycetes</taxon>
        <taxon>Micromonosporales</taxon>
        <taxon>Micromonosporaceae</taxon>
        <taxon>Paractinoplanes</taxon>
    </lineage>
</organism>
<evidence type="ECO:0000313" key="2">
    <source>
        <dbReference type="EMBL" id="GIE00974.1"/>
    </source>
</evidence>
<keyword evidence="3" id="KW-1185">Reference proteome</keyword>
<dbReference type="NCBIfam" id="NF041216">
    <property type="entry name" value="CU044_2847_fam"/>
    <property type="match status" value="1"/>
</dbReference>
<dbReference type="Proteomes" id="UP000637628">
    <property type="component" value="Unassembled WGS sequence"/>
</dbReference>
<dbReference type="EMBL" id="BOML01000019">
    <property type="protein sequence ID" value="GIE00974.1"/>
    <property type="molecule type" value="Genomic_DNA"/>
</dbReference>
<reference evidence="2 3" key="1">
    <citation type="submission" date="2021-01" db="EMBL/GenBank/DDBJ databases">
        <title>Whole genome shotgun sequence of Actinoplanes durhamensis NBRC 14914.</title>
        <authorList>
            <person name="Komaki H."/>
            <person name="Tamura T."/>
        </authorList>
    </citation>
    <scope>NUCLEOTIDE SEQUENCE [LARGE SCALE GENOMIC DNA]</scope>
    <source>
        <strain evidence="2 3">NBRC 14914</strain>
    </source>
</reference>
<accession>A0ABQ3YUF6</accession>